<dbReference type="STRING" id="29435.SAMN05216588_103112"/>
<dbReference type="Proteomes" id="UP000198606">
    <property type="component" value="Unassembled WGS sequence"/>
</dbReference>
<evidence type="ECO:0000313" key="2">
    <source>
        <dbReference type="Proteomes" id="UP000198606"/>
    </source>
</evidence>
<evidence type="ECO:0000313" key="1">
    <source>
        <dbReference type="EMBL" id="SDH18732.1"/>
    </source>
</evidence>
<organism evidence="1 2">
    <name type="scientific">Phytopseudomonas flavescens</name>
    <dbReference type="NCBI Taxonomy" id="29435"/>
    <lineage>
        <taxon>Bacteria</taxon>
        <taxon>Pseudomonadati</taxon>
        <taxon>Pseudomonadota</taxon>
        <taxon>Gammaproteobacteria</taxon>
        <taxon>Pseudomonadales</taxon>
        <taxon>Pseudomonadaceae</taxon>
        <taxon>Phytopseudomonas</taxon>
    </lineage>
</organism>
<dbReference type="EMBL" id="FNDG01000003">
    <property type="protein sequence ID" value="SDH18732.1"/>
    <property type="molecule type" value="Genomic_DNA"/>
</dbReference>
<name>A0A1G8ACP9_9GAMM</name>
<gene>
    <name evidence="1" type="ORF">SAMN05216588_103112</name>
</gene>
<accession>A0A1G8ACP9</accession>
<dbReference type="AlphaFoldDB" id="A0A1G8ACP9"/>
<protein>
    <submittedName>
        <fullName evidence="1">Uncharacterized protein</fullName>
    </submittedName>
</protein>
<reference evidence="1 2" key="1">
    <citation type="submission" date="2016-10" db="EMBL/GenBank/DDBJ databases">
        <authorList>
            <person name="de Groot N.N."/>
        </authorList>
    </citation>
    <scope>NUCLEOTIDE SEQUENCE [LARGE SCALE GENOMIC DNA]</scope>
    <source>
        <strain evidence="1 2">LMG 18387</strain>
    </source>
</reference>
<proteinExistence type="predicted"/>
<sequence length="38" mass="3858">MPSPVPKFAIAVLAGIGSGLAQASELSSWTDLISVSTR</sequence>